<proteinExistence type="predicted"/>
<reference evidence="1 2" key="1">
    <citation type="journal article" date="2014" name="Genome Announc.">
        <title>Draft genome sequence of Sclerotinia borealis, a psychrophilic plant pathogenic fungus.</title>
        <authorList>
            <person name="Mardanov A.V."/>
            <person name="Beletsky A.V."/>
            <person name="Kadnikov V.V."/>
            <person name="Ignatov A.N."/>
            <person name="Ravin N.V."/>
        </authorList>
    </citation>
    <scope>NUCLEOTIDE SEQUENCE [LARGE SCALE GENOMIC DNA]</scope>
    <source>
        <strain evidence="2">F-4157</strain>
    </source>
</reference>
<dbReference type="AlphaFoldDB" id="W9CRT0"/>
<dbReference type="HOGENOM" id="CLU_2387439_0_0_1"/>
<protein>
    <submittedName>
        <fullName evidence="1">Uncharacterized protein</fullName>
    </submittedName>
</protein>
<name>W9CRT0_SCLBF</name>
<gene>
    <name evidence="1" type="ORF">SBOR_0067</name>
</gene>
<sequence length="94" mass="11293">MSNWRTRMRNEENIVLWNSDISCHLDASFFDDAFEREIEALKQGSRNSDRGKLFLDGVSSSVNFETEWIIWEMIREEFGDYTVVRLLRLVIDWR</sequence>
<evidence type="ECO:0000313" key="2">
    <source>
        <dbReference type="Proteomes" id="UP000019487"/>
    </source>
</evidence>
<dbReference type="Proteomes" id="UP000019487">
    <property type="component" value="Unassembled WGS sequence"/>
</dbReference>
<evidence type="ECO:0000313" key="1">
    <source>
        <dbReference type="EMBL" id="ESZ99502.1"/>
    </source>
</evidence>
<keyword evidence="2" id="KW-1185">Reference proteome</keyword>
<dbReference type="EMBL" id="AYSA01000004">
    <property type="protein sequence ID" value="ESZ99502.1"/>
    <property type="molecule type" value="Genomic_DNA"/>
</dbReference>
<comment type="caution">
    <text evidence="1">The sequence shown here is derived from an EMBL/GenBank/DDBJ whole genome shotgun (WGS) entry which is preliminary data.</text>
</comment>
<organism evidence="1 2">
    <name type="scientific">Sclerotinia borealis (strain F-4128)</name>
    <dbReference type="NCBI Taxonomy" id="1432307"/>
    <lineage>
        <taxon>Eukaryota</taxon>
        <taxon>Fungi</taxon>
        <taxon>Dikarya</taxon>
        <taxon>Ascomycota</taxon>
        <taxon>Pezizomycotina</taxon>
        <taxon>Leotiomycetes</taxon>
        <taxon>Helotiales</taxon>
        <taxon>Sclerotiniaceae</taxon>
        <taxon>Sclerotinia</taxon>
    </lineage>
</organism>
<accession>W9CRT0</accession>